<feature type="compositionally biased region" description="Basic and acidic residues" evidence="1">
    <location>
        <begin position="23"/>
        <end position="32"/>
    </location>
</feature>
<dbReference type="Proteomes" id="UP001174677">
    <property type="component" value="Chromosome 13"/>
</dbReference>
<proteinExistence type="predicted"/>
<sequence length="102" mass="11568">NTIPRRDEAREGPGETSQPQEEGQGRMFEESPVRVPPYTPPPTDPVLAYLQRMETTIYGRMRAIEDSLQEAHNKLDMLMDKLDEEDEEEEEPGSPSSSSEGF</sequence>
<organism evidence="2 3">
    <name type="scientific">Hevea brasiliensis</name>
    <name type="common">Para rubber tree</name>
    <name type="synonym">Siphonia brasiliensis</name>
    <dbReference type="NCBI Taxonomy" id="3981"/>
    <lineage>
        <taxon>Eukaryota</taxon>
        <taxon>Viridiplantae</taxon>
        <taxon>Streptophyta</taxon>
        <taxon>Embryophyta</taxon>
        <taxon>Tracheophyta</taxon>
        <taxon>Spermatophyta</taxon>
        <taxon>Magnoliopsida</taxon>
        <taxon>eudicotyledons</taxon>
        <taxon>Gunneridae</taxon>
        <taxon>Pentapetalae</taxon>
        <taxon>rosids</taxon>
        <taxon>fabids</taxon>
        <taxon>Malpighiales</taxon>
        <taxon>Euphorbiaceae</taxon>
        <taxon>Crotonoideae</taxon>
        <taxon>Micrandreae</taxon>
        <taxon>Hevea</taxon>
    </lineage>
</organism>
<feature type="region of interest" description="Disordered" evidence="1">
    <location>
        <begin position="1"/>
        <end position="45"/>
    </location>
</feature>
<evidence type="ECO:0000313" key="2">
    <source>
        <dbReference type="EMBL" id="KAJ9162784.1"/>
    </source>
</evidence>
<feature type="compositionally biased region" description="Basic and acidic residues" evidence="1">
    <location>
        <begin position="1"/>
        <end position="13"/>
    </location>
</feature>
<comment type="caution">
    <text evidence="2">The sequence shown here is derived from an EMBL/GenBank/DDBJ whole genome shotgun (WGS) entry which is preliminary data.</text>
</comment>
<evidence type="ECO:0000313" key="3">
    <source>
        <dbReference type="Proteomes" id="UP001174677"/>
    </source>
</evidence>
<feature type="region of interest" description="Disordered" evidence="1">
    <location>
        <begin position="74"/>
        <end position="102"/>
    </location>
</feature>
<accession>A0ABQ9L952</accession>
<name>A0ABQ9L952_HEVBR</name>
<dbReference type="EMBL" id="JARPOI010000013">
    <property type="protein sequence ID" value="KAJ9162784.1"/>
    <property type="molecule type" value="Genomic_DNA"/>
</dbReference>
<evidence type="ECO:0000256" key="1">
    <source>
        <dbReference type="SAM" id="MobiDB-lite"/>
    </source>
</evidence>
<feature type="compositionally biased region" description="Acidic residues" evidence="1">
    <location>
        <begin position="82"/>
        <end position="92"/>
    </location>
</feature>
<feature type="compositionally biased region" description="Pro residues" evidence="1">
    <location>
        <begin position="34"/>
        <end position="44"/>
    </location>
</feature>
<gene>
    <name evidence="2" type="ORF">P3X46_022531</name>
</gene>
<keyword evidence="3" id="KW-1185">Reference proteome</keyword>
<feature type="non-terminal residue" evidence="2">
    <location>
        <position position="1"/>
    </location>
</feature>
<protein>
    <submittedName>
        <fullName evidence="2">Uncharacterized protein</fullName>
    </submittedName>
</protein>
<feature type="compositionally biased region" description="Low complexity" evidence="1">
    <location>
        <begin position="93"/>
        <end position="102"/>
    </location>
</feature>
<reference evidence="2" key="1">
    <citation type="journal article" date="2023" name="Plant Biotechnol. J.">
        <title>Chromosome-level wild Hevea brasiliensis genome provides new tools for genomic-assisted breeding and valuable loci to elevate rubber yield.</title>
        <authorList>
            <person name="Cheng H."/>
            <person name="Song X."/>
            <person name="Hu Y."/>
            <person name="Wu T."/>
            <person name="Yang Q."/>
            <person name="An Z."/>
            <person name="Feng S."/>
            <person name="Deng Z."/>
            <person name="Wu W."/>
            <person name="Zeng X."/>
            <person name="Tu M."/>
            <person name="Wang X."/>
            <person name="Huang H."/>
        </authorList>
    </citation>
    <scope>NUCLEOTIDE SEQUENCE</scope>
    <source>
        <strain evidence="2">MT/VB/25A 57/8</strain>
    </source>
</reference>